<feature type="transmembrane region" description="Helical" evidence="5">
    <location>
        <begin position="12"/>
        <end position="38"/>
    </location>
</feature>
<feature type="compositionally biased region" description="Acidic residues" evidence="4">
    <location>
        <begin position="749"/>
        <end position="759"/>
    </location>
</feature>
<dbReference type="Proteomes" id="UP001519287">
    <property type="component" value="Unassembled WGS sequence"/>
</dbReference>
<dbReference type="InterPro" id="IPR020449">
    <property type="entry name" value="Tscrpt_reg_AraC-type_HTH"/>
</dbReference>
<keyword evidence="2" id="KW-0238">DNA-binding</keyword>
<dbReference type="RefSeq" id="WP_209972609.1">
    <property type="nucleotide sequence ID" value="NZ_JAGGLB010000011.1"/>
</dbReference>
<sequence>MWMARLINKNTLFSKLLISFFIIIMVLISFNFLSFLFFKNSINEEIIHNNSLILNKTVDNYEKQIALINKNLTNLYFDERINLLKTSKNDNVNFEVIQQVNNDLATLVSNELLYLDNILLVFKSASHVLDKDGIIDFDKMFTTFYVSNDYPQSFWEQQFEESEHLKVLPASEFAKYSYVKDFVPFIRAIPVVFHNVIDKQIYFVAFLDANKLFNNFNYMTNGKFQILGTKGQLVYDSDEGRQAMTFIPTETKEGYLKKDNVYYFYKKSEVTGLTYINSIPNKTVALKINQLSLILGALLVFSVIASLAISVFLSARFNHPFQRIIEAIKEPNGGMPIPTNIHEFKVINEKIQSILKTNHDVHLDLNKKNVLLKQYGYLKKMKNIEMNLSEIRDLIDTSEPFHLCLFHIDFTQRFIMEFDSLERSKIAKVVQIFAGTYTSEHFPGSVSMNMEKDLLCTVIFEKDYDHMLDKLTALKQVFDRDKDFYMLTIAIHPALTTFAELDSVYNQTLEMVQARILNEETQIVASSDRVIDVSLQNHLQETEFWENLQHGNEANLMQIVNRTLQHFQKKNAYAYQYQLFANQIIERVIKALIVSKQDISLILNENSPYEQIKYCHTLEQYEAFFAQFLAEATTLIRQKRESNDPIVTFVTTYVNKHYGDDISLDVLADGLNLSSGYLSSYFKENFGYSFSEYLNEIRISKAKEMLMDSTSSIQQISLQVGYQNVSSFIRMFKRITGMPPGQYRRSSVDEPEGQEEPGEPGDGLDPV</sequence>
<keyword evidence="5" id="KW-0472">Membrane</keyword>
<dbReference type="InterPro" id="IPR009057">
    <property type="entry name" value="Homeodomain-like_sf"/>
</dbReference>
<dbReference type="InterPro" id="IPR018062">
    <property type="entry name" value="HTH_AraC-typ_CS"/>
</dbReference>
<feature type="region of interest" description="Disordered" evidence="4">
    <location>
        <begin position="740"/>
        <end position="767"/>
    </location>
</feature>
<dbReference type="PRINTS" id="PR00032">
    <property type="entry name" value="HTHARAC"/>
</dbReference>
<keyword evidence="1" id="KW-0805">Transcription regulation</keyword>
<evidence type="ECO:0000256" key="1">
    <source>
        <dbReference type="ARBA" id="ARBA00023015"/>
    </source>
</evidence>
<accession>A0ABS4IWC4</accession>
<feature type="domain" description="HTH araC/xylS-type" evidence="6">
    <location>
        <begin position="648"/>
        <end position="746"/>
    </location>
</feature>
<keyword evidence="5" id="KW-1133">Transmembrane helix</keyword>
<keyword evidence="8" id="KW-1185">Reference proteome</keyword>
<evidence type="ECO:0000313" key="7">
    <source>
        <dbReference type="EMBL" id="MBP1991879.1"/>
    </source>
</evidence>
<evidence type="ECO:0000256" key="2">
    <source>
        <dbReference type="ARBA" id="ARBA00023125"/>
    </source>
</evidence>
<feature type="transmembrane region" description="Helical" evidence="5">
    <location>
        <begin position="291"/>
        <end position="313"/>
    </location>
</feature>
<dbReference type="Pfam" id="PF12833">
    <property type="entry name" value="HTH_18"/>
    <property type="match status" value="1"/>
</dbReference>
<dbReference type="SUPFAM" id="SSF46689">
    <property type="entry name" value="Homeodomain-like"/>
    <property type="match status" value="2"/>
</dbReference>
<dbReference type="EMBL" id="JAGGLB010000011">
    <property type="protein sequence ID" value="MBP1991879.1"/>
    <property type="molecule type" value="Genomic_DNA"/>
</dbReference>
<dbReference type="SMART" id="SM00342">
    <property type="entry name" value="HTH_ARAC"/>
    <property type="match status" value="1"/>
</dbReference>
<gene>
    <name evidence="7" type="ORF">J2Z66_003487</name>
</gene>
<proteinExistence type="predicted"/>
<name>A0ABS4IWC4_9BACL</name>
<dbReference type="PANTHER" id="PTHR43280">
    <property type="entry name" value="ARAC-FAMILY TRANSCRIPTIONAL REGULATOR"/>
    <property type="match status" value="1"/>
</dbReference>
<evidence type="ECO:0000256" key="5">
    <source>
        <dbReference type="SAM" id="Phobius"/>
    </source>
</evidence>
<evidence type="ECO:0000256" key="3">
    <source>
        <dbReference type="ARBA" id="ARBA00023163"/>
    </source>
</evidence>
<dbReference type="Gene3D" id="1.10.10.60">
    <property type="entry name" value="Homeodomain-like"/>
    <property type="match status" value="2"/>
</dbReference>
<reference evidence="7 8" key="1">
    <citation type="submission" date="2021-03" db="EMBL/GenBank/DDBJ databases">
        <title>Genomic Encyclopedia of Type Strains, Phase IV (KMG-IV): sequencing the most valuable type-strain genomes for metagenomic binning, comparative biology and taxonomic classification.</title>
        <authorList>
            <person name="Goeker M."/>
        </authorList>
    </citation>
    <scope>NUCLEOTIDE SEQUENCE [LARGE SCALE GENOMIC DNA]</scope>
    <source>
        <strain evidence="7 8">DSM 26048</strain>
    </source>
</reference>
<evidence type="ECO:0000256" key="4">
    <source>
        <dbReference type="SAM" id="MobiDB-lite"/>
    </source>
</evidence>
<comment type="caution">
    <text evidence="7">The sequence shown here is derived from an EMBL/GenBank/DDBJ whole genome shotgun (WGS) entry which is preliminary data.</text>
</comment>
<evidence type="ECO:0000313" key="8">
    <source>
        <dbReference type="Proteomes" id="UP001519287"/>
    </source>
</evidence>
<dbReference type="PROSITE" id="PS00041">
    <property type="entry name" value="HTH_ARAC_FAMILY_1"/>
    <property type="match status" value="1"/>
</dbReference>
<keyword evidence="5" id="KW-0812">Transmembrane</keyword>
<dbReference type="PROSITE" id="PS01124">
    <property type="entry name" value="HTH_ARAC_FAMILY_2"/>
    <property type="match status" value="1"/>
</dbReference>
<keyword evidence="3" id="KW-0804">Transcription</keyword>
<dbReference type="InterPro" id="IPR018060">
    <property type="entry name" value="HTH_AraC"/>
</dbReference>
<organism evidence="7 8">
    <name type="scientific">Paenibacillus eucommiae</name>
    <dbReference type="NCBI Taxonomy" id="1355755"/>
    <lineage>
        <taxon>Bacteria</taxon>
        <taxon>Bacillati</taxon>
        <taxon>Bacillota</taxon>
        <taxon>Bacilli</taxon>
        <taxon>Bacillales</taxon>
        <taxon>Paenibacillaceae</taxon>
        <taxon>Paenibacillus</taxon>
    </lineage>
</organism>
<protein>
    <submittedName>
        <fullName evidence="7">YesN/AraC family two-component response regulator</fullName>
    </submittedName>
</protein>
<evidence type="ECO:0000259" key="6">
    <source>
        <dbReference type="PROSITE" id="PS01124"/>
    </source>
</evidence>
<dbReference type="PANTHER" id="PTHR43280:SF28">
    <property type="entry name" value="HTH-TYPE TRANSCRIPTIONAL ACTIVATOR RHAS"/>
    <property type="match status" value="1"/>
</dbReference>